<feature type="compositionally biased region" description="Basic and acidic residues" evidence="12">
    <location>
        <begin position="1341"/>
        <end position="1354"/>
    </location>
</feature>
<dbReference type="Pfam" id="PF00004">
    <property type="entry name" value="AAA"/>
    <property type="match status" value="2"/>
</dbReference>
<evidence type="ECO:0000256" key="2">
    <source>
        <dbReference type="ARBA" id="ARBA00022593"/>
    </source>
</evidence>
<dbReference type="GO" id="GO:0005524">
    <property type="term" value="F:ATP binding"/>
    <property type="evidence" value="ECO:0007669"/>
    <property type="project" value="UniProtKB-KW"/>
</dbReference>
<dbReference type="FunFam" id="3.40.50.300:FF:000109">
    <property type="entry name" value="Peroxisomal biogenesis factor 6"/>
    <property type="match status" value="1"/>
</dbReference>
<dbReference type="InterPro" id="IPR003593">
    <property type="entry name" value="AAA+_ATPase"/>
</dbReference>
<keyword evidence="5" id="KW-0067">ATP-binding</keyword>
<evidence type="ECO:0000259" key="13">
    <source>
        <dbReference type="SMART" id="SM00382"/>
    </source>
</evidence>
<dbReference type="FunFam" id="1.10.8.60:FF:000039">
    <property type="entry name" value="peroxisome biogenesis factor 6"/>
    <property type="match status" value="1"/>
</dbReference>
<dbReference type="EMBL" id="GG704911">
    <property type="protein sequence ID" value="EAS36993.3"/>
    <property type="molecule type" value="Genomic_DNA"/>
</dbReference>
<evidence type="ECO:0000256" key="8">
    <source>
        <dbReference type="ARBA" id="ARBA00034811"/>
    </source>
</evidence>
<dbReference type="GO" id="GO:0005778">
    <property type="term" value="C:peroxisomal membrane"/>
    <property type="evidence" value="ECO:0007669"/>
    <property type="project" value="UniProtKB-SubCell"/>
</dbReference>
<dbReference type="OMA" id="KIMLCEP"/>
<comment type="subcellular location">
    <subcellularLocation>
        <location evidence="7">Peroxisome membrane</location>
        <topology evidence="7">Peripheral membrane protein</topology>
        <orientation evidence="7">Cytoplasmic side</orientation>
    </subcellularLocation>
</comment>
<dbReference type="FunFam" id="1.10.8.60:FF:000108">
    <property type="entry name" value="Peroxisomal biogenesis factor 6"/>
    <property type="match status" value="1"/>
</dbReference>
<feature type="region of interest" description="Disordered" evidence="12">
    <location>
        <begin position="327"/>
        <end position="359"/>
    </location>
</feature>
<evidence type="ECO:0000256" key="12">
    <source>
        <dbReference type="SAM" id="MobiDB-lite"/>
    </source>
</evidence>
<feature type="compositionally biased region" description="Polar residues" evidence="12">
    <location>
        <begin position="376"/>
        <end position="389"/>
    </location>
</feature>
<dbReference type="GO" id="GO:0005829">
    <property type="term" value="C:cytosol"/>
    <property type="evidence" value="ECO:0007669"/>
    <property type="project" value="TreeGrafter"/>
</dbReference>
<feature type="domain" description="AAA+ ATPase" evidence="13">
    <location>
        <begin position="1076"/>
        <end position="1218"/>
    </location>
</feature>
<dbReference type="InterPro" id="IPR027417">
    <property type="entry name" value="P-loop_NTPase"/>
</dbReference>
<dbReference type="Pfam" id="PF23315">
    <property type="entry name" value="PEX6_4th"/>
    <property type="match status" value="1"/>
</dbReference>
<dbReference type="InterPro" id="IPR050168">
    <property type="entry name" value="AAA_ATPase_domain"/>
</dbReference>
<organism evidence="14 15">
    <name type="scientific">Coccidioides immitis (strain RS)</name>
    <name type="common">Valley fever fungus</name>
    <dbReference type="NCBI Taxonomy" id="246410"/>
    <lineage>
        <taxon>Eukaryota</taxon>
        <taxon>Fungi</taxon>
        <taxon>Dikarya</taxon>
        <taxon>Ascomycota</taxon>
        <taxon>Pezizomycotina</taxon>
        <taxon>Eurotiomycetes</taxon>
        <taxon>Eurotiomycetidae</taxon>
        <taxon>Onygenales</taxon>
        <taxon>Onygenaceae</taxon>
        <taxon>Coccidioides</taxon>
    </lineage>
</organism>
<dbReference type="Pfam" id="PF23120">
    <property type="entry name" value="PEX6_N"/>
    <property type="match status" value="1"/>
</dbReference>
<dbReference type="RefSeq" id="XP_001248576.2">
    <property type="nucleotide sequence ID" value="XM_001248575.2"/>
</dbReference>
<evidence type="ECO:0000256" key="9">
    <source>
        <dbReference type="ARBA" id="ARBA00034920"/>
    </source>
</evidence>
<dbReference type="CDD" id="cd19527">
    <property type="entry name" value="RecA-like_PEX6_r2"/>
    <property type="match status" value="1"/>
</dbReference>
<evidence type="ECO:0000256" key="6">
    <source>
        <dbReference type="ARBA" id="ARBA00023136"/>
    </source>
</evidence>
<dbReference type="SMART" id="SM00382">
    <property type="entry name" value="AAA"/>
    <property type="match status" value="2"/>
</dbReference>
<proteinExistence type="inferred from homology"/>
<dbReference type="GO" id="GO:0016558">
    <property type="term" value="P:protein import into peroxisome matrix"/>
    <property type="evidence" value="ECO:0007669"/>
    <property type="project" value="TreeGrafter"/>
</dbReference>
<evidence type="ECO:0000256" key="7">
    <source>
        <dbReference type="ARBA" id="ARBA00034691"/>
    </source>
</evidence>
<dbReference type="KEGG" id="cim:CIMG_02347"/>
<dbReference type="OrthoDB" id="5553750at2759"/>
<dbReference type="PROSITE" id="PS00674">
    <property type="entry name" value="AAA"/>
    <property type="match status" value="1"/>
</dbReference>
<dbReference type="SUPFAM" id="SSF52540">
    <property type="entry name" value="P-loop containing nucleoside triphosphate hydrolases"/>
    <property type="match status" value="2"/>
</dbReference>
<dbReference type="VEuPathDB" id="FungiDB:CIMG_02347"/>
<keyword evidence="15" id="KW-1185">Reference proteome</keyword>
<feature type="compositionally biased region" description="Basic and acidic residues" evidence="12">
    <location>
        <begin position="7"/>
        <end position="19"/>
    </location>
</feature>
<dbReference type="FunCoup" id="J3KL65">
    <property type="interactions" value="275"/>
</dbReference>
<dbReference type="InParanoid" id="J3KL65"/>
<feature type="compositionally biased region" description="Low complexity" evidence="12">
    <location>
        <begin position="565"/>
        <end position="574"/>
    </location>
</feature>
<gene>
    <name evidence="14" type="ORF">CIMG_02347</name>
</gene>
<evidence type="ECO:0000256" key="3">
    <source>
        <dbReference type="ARBA" id="ARBA00022741"/>
    </source>
</evidence>
<keyword evidence="4" id="KW-0378">Hydrolase</keyword>
<evidence type="ECO:0000256" key="10">
    <source>
        <dbReference type="ARBA" id="ARBA00048778"/>
    </source>
</evidence>
<dbReference type="PANTHER" id="PTHR23077:SF9">
    <property type="entry name" value="PEROXISOMAL ATPASE PEX6"/>
    <property type="match status" value="1"/>
</dbReference>
<evidence type="ECO:0000256" key="1">
    <source>
        <dbReference type="ARBA" id="ARBA00006914"/>
    </source>
</evidence>
<dbReference type="GeneID" id="4566501"/>
<comment type="catalytic activity">
    <reaction evidence="10">
        <text>ATP + H2O = ADP + phosphate + H(+)</text>
        <dbReference type="Rhea" id="RHEA:13065"/>
        <dbReference type="ChEBI" id="CHEBI:15377"/>
        <dbReference type="ChEBI" id="CHEBI:15378"/>
        <dbReference type="ChEBI" id="CHEBI:30616"/>
        <dbReference type="ChEBI" id="CHEBI:43474"/>
        <dbReference type="ChEBI" id="CHEBI:456216"/>
    </reaction>
    <physiologicalReaction direction="left-to-right" evidence="10">
        <dbReference type="Rhea" id="RHEA:13066"/>
    </physiologicalReaction>
</comment>
<protein>
    <recommendedName>
        <fullName evidence="8">Peroxisomal ATPase PEX6</fullName>
    </recommendedName>
    <alternativeName>
        <fullName evidence="9">Peroxin-6</fullName>
    </alternativeName>
</protein>
<feature type="region of interest" description="Disordered" evidence="12">
    <location>
        <begin position="1341"/>
        <end position="1419"/>
    </location>
</feature>
<feature type="compositionally biased region" description="Basic and acidic residues" evidence="12">
    <location>
        <begin position="1396"/>
        <end position="1411"/>
    </location>
</feature>
<keyword evidence="6" id="KW-0472">Membrane</keyword>
<dbReference type="Gene3D" id="3.40.50.300">
    <property type="entry name" value="P-loop containing nucleotide triphosphate hydrolases"/>
    <property type="match status" value="2"/>
</dbReference>
<evidence type="ECO:0000313" key="14">
    <source>
        <dbReference type="EMBL" id="EAS36993.3"/>
    </source>
</evidence>
<sequence>MRPIDTMGRELQHVPESQKDRRRKTRFLRQPTNRKPLSGRLILDHRIKGDIGVLSDDLVLDLFPHLNTSGNIPDTLYVAVAPWIPRFSAVEDITWTIIPVRTQFNDKSKAATTISHSTVHFPVTGNSIQSFLQALQTVDPPRNSLLAHRGIEIYILDVAPLHLDTVYVTVEKNLLRDFDEVQSRFGGGFNGESGRLWTKGKANSLVPVRVAETNSKEARTEREERLMAAVRGALSAQKILHAGDVMPLPLPPHPITHNPLPPARISFCEPVSQGFLVPTTKVVLIQSRSQQQSRTTKGLTSPRFNLLNQVAEDEGEDTNEQFYSAAEDRPVESGTDFESASPPDESDTDASVHSLSEMSDDSLDDMISLAAPELPQQPSGVMSVLSSATPRPGGKRYDVHTPGSVLSGFTSGTARQGRLGGKVFRAECLLDKISNEILHPKPRDDDDIEAFVFVDVQALVKIGCFSGDWVRIEASEEPQRNMLASLKFGSLNGLGETGESDDWRIAKVYGISGLSPPKLRYSINHDRRSSISHMPSHSLTPTVLVPPILLHNMQNPKYLKLSPLPTHTPHQPHTASRLGPSQQKGGSTKAPPVAKEVTLLKISTPLSMNRALQPALFGALKRHFELKRRLVKSGDIVGISVDEGLGKTIFSTSKAPEAAGQDEELMAQLEFSSDSASCTPSGAKKIGVAWFRVSHVATPTGETADVLEQEQWGGVAIIDCLNTRMVQAGSEIGTVPKTHGNTWEYWLGVKSLPRSNTEQPGVRGTLMEPPRKHISQTQRRVRDLIAAATSPRAIQLGMKPVVILLTSTQRSIGKSTVARNACADIGLHTFTIDAYDILAEGGANGGDVKTEAYLKARADRAFACGADCTALLIQHIEVLTADRMVTAMKEIATDARAVIATTTDVEKIPEGIRSLFTHELEMTAPEEKEREGILQNAVADLGVRLSPDVDLSSVAVKTAALVAGDLVDVVERAVAARTLRLEKLAEAAACSPEGSKATVIDVEISGGDAARCVTKADFDAAVDAARKNFADSIGAPKIPNVTWDDVGGLTNVKDAVMETIQLPLERPELFAKGMKKRSGILFYGPPGTGKTLLAKAIATEFSLNFFSVKGPELLNMYIGESEANVRRVFQRARDARPCVVFFDELDSVAPKRGNQGDSGGVMDRIVSQLLAELDGMSSGDENGGGVFVIGATNRPDLLDAALLRPGRFDKMLYLGVSDTHAKQTTILEALTRKFTLDPDISLGRIAERLPFTYTGADLYALCSDAMLKAITRQASAVDEKINALPGGPVSTAYFFDHLASPEDVAVMVTEEDFFAAQQELVPSVSAKELEHFERVRRTFESVDTAKKSDKERGKLALTNGSAKGPSRMNGLAVSQVEHQPDGKLEMPKDNDDDDEYIIRTDHLKEPTEKDYFPSSDASK</sequence>
<dbReference type="GO" id="GO:0016887">
    <property type="term" value="F:ATP hydrolysis activity"/>
    <property type="evidence" value="ECO:0007669"/>
    <property type="project" value="InterPro"/>
</dbReference>
<evidence type="ECO:0000256" key="11">
    <source>
        <dbReference type="ARBA" id="ARBA00062700"/>
    </source>
</evidence>
<evidence type="ECO:0000256" key="4">
    <source>
        <dbReference type="ARBA" id="ARBA00022801"/>
    </source>
</evidence>
<dbReference type="PANTHER" id="PTHR23077">
    <property type="entry name" value="AAA-FAMILY ATPASE"/>
    <property type="match status" value="1"/>
</dbReference>
<accession>J3KL65</accession>
<dbReference type="InterPro" id="IPR003959">
    <property type="entry name" value="ATPase_AAA_core"/>
</dbReference>
<name>J3KL65_COCIM</name>
<feature type="region of interest" description="Disordered" evidence="12">
    <location>
        <begin position="1"/>
        <end position="30"/>
    </location>
</feature>
<dbReference type="InterPro" id="IPR047533">
    <property type="entry name" value="RecA-like_PEX6_r2"/>
</dbReference>
<feature type="compositionally biased region" description="Basic and acidic residues" evidence="12">
    <location>
        <begin position="1378"/>
        <end position="1389"/>
    </location>
</feature>
<comment type="subunit">
    <text evidence="11">Interacts with PEX1; forming the PEX1-PEX6 AAA ATPase complex, which is composed of a heterohexamer formed by a trimer of PEX1-PEX6 dimers.</text>
</comment>
<evidence type="ECO:0000313" key="15">
    <source>
        <dbReference type="Proteomes" id="UP000001261"/>
    </source>
</evidence>
<feature type="domain" description="AAA+ ATPase" evidence="13">
    <location>
        <begin position="799"/>
        <end position="926"/>
    </location>
</feature>
<dbReference type="Gene3D" id="1.10.8.60">
    <property type="match status" value="1"/>
</dbReference>
<dbReference type="Proteomes" id="UP000001261">
    <property type="component" value="Unassembled WGS sequence"/>
</dbReference>
<comment type="similarity">
    <text evidence="1">Belongs to the AAA ATPase family.</text>
</comment>
<reference evidence="15" key="2">
    <citation type="journal article" date="2010" name="Genome Res.">
        <title>Population genomic sequencing of Coccidioides fungi reveals recent hybridization and transposon control.</title>
        <authorList>
            <person name="Neafsey D.E."/>
            <person name="Barker B.M."/>
            <person name="Sharpton T.J."/>
            <person name="Stajich J.E."/>
            <person name="Park D.J."/>
            <person name="Whiston E."/>
            <person name="Hung C.-Y."/>
            <person name="McMahan C."/>
            <person name="White J."/>
            <person name="Sykes S."/>
            <person name="Heiman D."/>
            <person name="Young S."/>
            <person name="Zeng Q."/>
            <person name="Abouelleil A."/>
            <person name="Aftuck L."/>
            <person name="Bessette D."/>
            <person name="Brown A."/>
            <person name="FitzGerald M."/>
            <person name="Lui A."/>
            <person name="Macdonald J.P."/>
            <person name="Priest M."/>
            <person name="Orbach M.J."/>
            <person name="Galgiani J.N."/>
            <person name="Kirkland T.N."/>
            <person name="Cole G.T."/>
            <person name="Birren B.W."/>
            <person name="Henn M.R."/>
            <person name="Taylor J.W."/>
            <person name="Rounsley S.D."/>
        </authorList>
    </citation>
    <scope>GENOME REANNOTATION</scope>
    <source>
        <strain evidence="15">RS</strain>
    </source>
</reference>
<reference evidence="15" key="1">
    <citation type="journal article" date="2009" name="Genome Res.">
        <title>Comparative genomic analyses of the human fungal pathogens Coccidioides and their relatives.</title>
        <authorList>
            <person name="Sharpton T.J."/>
            <person name="Stajich J.E."/>
            <person name="Rounsley S.D."/>
            <person name="Gardner M.J."/>
            <person name="Wortman J.R."/>
            <person name="Jordar V.S."/>
            <person name="Maiti R."/>
            <person name="Kodira C.D."/>
            <person name="Neafsey D.E."/>
            <person name="Zeng Q."/>
            <person name="Hung C.-Y."/>
            <person name="McMahan C."/>
            <person name="Muszewska A."/>
            <person name="Grynberg M."/>
            <person name="Mandel M.A."/>
            <person name="Kellner E.M."/>
            <person name="Barker B.M."/>
            <person name="Galgiani J.N."/>
            <person name="Orbach M.J."/>
            <person name="Kirkland T.N."/>
            <person name="Cole G.T."/>
            <person name="Henn M.R."/>
            <person name="Birren B.W."/>
            <person name="Taylor J.W."/>
        </authorList>
    </citation>
    <scope>NUCLEOTIDE SEQUENCE [LARGE SCALE GENOMIC DNA]</scope>
    <source>
        <strain evidence="15">RS</strain>
    </source>
</reference>
<dbReference type="InterPro" id="IPR003960">
    <property type="entry name" value="ATPase_AAA_CS"/>
</dbReference>
<feature type="region of interest" description="Disordered" evidence="12">
    <location>
        <begin position="562"/>
        <end position="591"/>
    </location>
</feature>
<keyword evidence="2" id="KW-0962">Peroxisome biogenesis</keyword>
<dbReference type="STRING" id="246410.J3KL65"/>
<feature type="region of interest" description="Disordered" evidence="12">
    <location>
        <begin position="373"/>
        <end position="397"/>
    </location>
</feature>
<keyword evidence="3" id="KW-0547">Nucleotide-binding</keyword>
<evidence type="ECO:0000256" key="5">
    <source>
        <dbReference type="ARBA" id="ARBA00022840"/>
    </source>
</evidence>
<dbReference type="InterPro" id="IPR056995">
    <property type="entry name" value="PEX6_4th_dom"/>
</dbReference>